<dbReference type="SUPFAM" id="SSF50729">
    <property type="entry name" value="PH domain-like"/>
    <property type="match status" value="1"/>
</dbReference>
<dbReference type="GO" id="GO:0005085">
    <property type="term" value="F:guanyl-nucleotide exchange factor activity"/>
    <property type="evidence" value="ECO:0007669"/>
    <property type="project" value="UniProtKB-KW"/>
</dbReference>
<keyword evidence="7" id="KW-1185">Reference proteome</keyword>
<feature type="domain" description="DOCKER" evidence="6">
    <location>
        <begin position="1935"/>
        <end position="2428"/>
    </location>
</feature>
<proteinExistence type="inferred from homology"/>
<evidence type="ECO:0000313" key="7">
    <source>
        <dbReference type="Proteomes" id="UP000887563"/>
    </source>
</evidence>
<dbReference type="SMART" id="SM00233">
    <property type="entry name" value="PH"/>
    <property type="match status" value="1"/>
</dbReference>
<feature type="domain" description="C2 DOCK-type" evidence="5">
    <location>
        <begin position="773"/>
        <end position="979"/>
    </location>
</feature>
<dbReference type="Pfam" id="PF20421">
    <property type="entry name" value="DHR-2_Lobe_C"/>
    <property type="match status" value="1"/>
</dbReference>
<evidence type="ECO:0000259" key="4">
    <source>
        <dbReference type="PROSITE" id="PS50003"/>
    </source>
</evidence>
<dbReference type="Pfam" id="PF11878">
    <property type="entry name" value="DOCK_C-D_N"/>
    <property type="match status" value="1"/>
</dbReference>
<evidence type="ECO:0000313" key="8">
    <source>
        <dbReference type="WBParaSite" id="Minc3s01853g26773"/>
    </source>
</evidence>
<evidence type="ECO:0000256" key="2">
    <source>
        <dbReference type="PROSITE-ProRule" id="PRU00983"/>
    </source>
</evidence>
<dbReference type="Pfam" id="PF14429">
    <property type="entry name" value="DOCK-C2"/>
    <property type="match status" value="1"/>
</dbReference>
<dbReference type="PANTHER" id="PTHR23317">
    <property type="entry name" value="DEDICATOR OF CYTOKINESIS DOCK"/>
    <property type="match status" value="1"/>
</dbReference>
<dbReference type="PROSITE" id="PS51651">
    <property type="entry name" value="DOCKER"/>
    <property type="match status" value="1"/>
</dbReference>
<dbReference type="InterPro" id="IPR026791">
    <property type="entry name" value="DOCK"/>
</dbReference>
<dbReference type="InterPro" id="IPR011993">
    <property type="entry name" value="PH-like_dom_sf"/>
</dbReference>
<name>A0A914MGM1_MELIC</name>
<dbReference type="InterPro" id="IPR027007">
    <property type="entry name" value="C2_DOCK-type_domain"/>
</dbReference>
<dbReference type="InterPro" id="IPR046773">
    <property type="entry name" value="DOCKER_Lobe_C"/>
</dbReference>
<feature type="domain" description="PH" evidence="4">
    <location>
        <begin position="216"/>
        <end position="320"/>
    </location>
</feature>
<dbReference type="InterPro" id="IPR027357">
    <property type="entry name" value="DOCKER_dom"/>
</dbReference>
<sequence>MHSSPRFSKNNCQHNERNSMLSTSSGGSSTLMDHMSQKHLRQKGYISVNQANRQQNFRKFTSSVSKPGQARETREAISRVLNAANANPFRPPPISEPIDYEKFITEKSAQLENDRDRDMLLFFRDDVSGSEIYPRERTAVPSIKTRHIEEANWLLAKDALKFYCSPYIVINFNYLKFAGDFKKFIAPTLNCYLRFESDIILDEEKLQFAEQNMSNEVLKEGNLVVLPGDSIVDSFKSEKKRYCILRRLDDCKVFIEVYKQNTTQQLFPALEIKSAQIKGTKRGKTLQVCSVDSDKRTLLFSAENESDLQFWLFEIDRAIATKQNKEIITSEDSASLNSSLRENSASSSYPTAGSSSHDSESLASEDSVGVRDSISLWRGKNAAAKALRPPIIERNNLFALYWDLEPLHEPSNVEKSPLAEPLDEIELNNAKSVRQIVPLMSAQKLQPKKSLSLLSADDTGSTSTLNATAVSLVNREESSPDPSHFELFGEKSELLFTAKVKQFDLKARFSCRDAPEQIEPFFLRLFLFDASQGSRISEEFHIEIPTQRYTELRNSNSMVVISSKQHNGRVHGISRQKIQSAERIICSIQNPRPDLYLVAIVERILSDIPADIYTKPNNSIDAKTSVKIQKSISASFLRLSHLKSTFAWTATPIFPSLTNGGSYSVQNSCIRNCPIYKCDGRLTDVDLQKLLIDMQKPERTGKWAYLPNAGLTLMADITSISSQIPMRISSTYHPLRPWRAITSEGIEVTPPPSPSFELQSFVEQTVEPHRGFTNLLYVYPISLNYSAQKTFTRARNIVCNIKWVCNRQFDKNSSSRSFSSISSPQSSPIFNRIEPNGPLVKSYNCAVQYHEQWPYFNDEIKIQLPTALDTTDHLLFTFSHVSVANALSGKQNNEQIETPIGYSWLPFTCENNLGLLQLIMSSNVEEFELPVAANLPKNYFNFGLTGGNKEGTISQFFHSEMPKLVDGGKSLFKVRLRLISTIFTTEERIQNFFQLCQCNFSAFESLGSIMDLSSTTNSNNNDSPILKNRYNENNICSASDLHESLSSSLEQNLNGEQELVNVVELLASVDIVRIIPFVEVIFNRLFSLLTISKTQELALTSLSTIVKLVNSLYVGRKSGRTILRNYIRLHFNSTIGNQTGDCETLHGSICKLIPALFNKYERVSDISSLDIQCLLRQLWFLFDCCTKSMAHWLILSNLIRAPRTYRFPNDQYFCLEELFNSLMEQIIEKHNKYPEECRSANLAMAVFIKYCLSLMDRHQITKELHSIVRTMDSVGSRNFRIYKFELLHVLTGHEHWIPLCLPLLTDKYGNVMRGDSIIFDGLSSQNQPSKTGGAGGFFSKLFSHIFSPPYASHESNEIDRYSTTYSEHFFCSETYCSVHFLLGLLFQELSFSLKESREYRRKIIRLLRNLLAKHCQDQRYGDTSARNRIAILYLPLVRFVTEHIRELEATSKGLIKNESPMLSPVTRPKVNSSDFSSLSSAGAETLKQRLTTATSTPSSHPSSNSNLCRNSNLTTSSLHTNSPSQATSSKTSQIDKQPNSVVVLLAEKLDKSEVRDLILTSLYVLSNIPKKILAAFWNAQETTLFTTKIQQQQVSITDKNINANDEPITTRQQLQNLLLDFIRFLELALLTFRYRGRSYHIVQQEKRMKHKNDASYSVYNNYDTCYSQSDGCFAKTVTTNDFSESFGAQSTVDDGNGTTSFQMDCHLAQELKTKYNTTKYYDAVFVRLLNLELELLSENWPETIRLQTLAALAVFVNLFSSRFFHSGPLDCLSTLVKTLLLQLNSRISRIQTSAAALLQLILKGGFDASTAFSAKLSCSNLNLQKNHSNYSMLLTEKLGRPGAQISVALARLLSEKQLDNFRFERGLLKIESLVAGGNDKQQSTNSSSLVITSLFERAVLELVKQLRGVLEATRAITDMINNPIQMADLHVQLADSYRGSAALRSEFFDALSNIHITEGWYSEAAVCQAHSLAIIGKELQAKSLIAQTDWSLLDILNKQIAIEEELFSSATVGNTQLGGFTIEDFTRKVDDLVRTLLLSERYEAIGPIYRLSVPIFEKQLDFKYLVGIYAELQQACSRAAEIKLNSKRHLGSYFKVVFHGESHFWYLIFILSFLLKNISDEHKTEWVYREPKLTSLAEACDHMVESVRLALGHDRVQILNDKSIDEANLDPSIAFIQVAYIEPSTSPNNSKNKNTSTKSSSNIDSSSTSQSNSENSLTNEEKIDLMAYNSHTNILTFIQEEKLIDNNVDENEQEMARTALKRLILTVESPFPNTRRRQKIVQTEENILSPLELACECLIFKAGQIRRILTAADIPRSHYGIHDKETLKRLDLKQLQLFLQGSVSPTVNAGLLAYAESFTSPAQKQRYGKNGIGRLVVAFKTLIAELDVALRVNEAALAGDRVEYQSMLRQSFDGMLERLSMFFEGEKFLQKPGESDSDDTLSLGVFGRIERTDSSAAEMHIFDSISGYYILSTIKLSIDHR</sequence>
<evidence type="ECO:0000256" key="3">
    <source>
        <dbReference type="SAM" id="MobiDB-lite"/>
    </source>
</evidence>
<dbReference type="InterPro" id="IPR001849">
    <property type="entry name" value="PH_domain"/>
</dbReference>
<feature type="region of interest" description="Disordered" evidence="3">
    <location>
        <begin position="338"/>
        <end position="364"/>
    </location>
</feature>
<dbReference type="InterPro" id="IPR046769">
    <property type="entry name" value="DOCKER_Lobe_A"/>
</dbReference>
<evidence type="ECO:0000256" key="1">
    <source>
        <dbReference type="ARBA" id="ARBA00022658"/>
    </source>
</evidence>
<dbReference type="InterPro" id="IPR021816">
    <property type="entry name" value="DOCK_C/D_N"/>
</dbReference>
<dbReference type="InterPro" id="IPR035892">
    <property type="entry name" value="C2_domain_sf"/>
</dbReference>
<organism evidence="7 8">
    <name type="scientific">Meloidogyne incognita</name>
    <name type="common">Southern root-knot nematode worm</name>
    <name type="synonym">Oxyuris incognita</name>
    <dbReference type="NCBI Taxonomy" id="6306"/>
    <lineage>
        <taxon>Eukaryota</taxon>
        <taxon>Metazoa</taxon>
        <taxon>Ecdysozoa</taxon>
        <taxon>Nematoda</taxon>
        <taxon>Chromadorea</taxon>
        <taxon>Rhabditida</taxon>
        <taxon>Tylenchina</taxon>
        <taxon>Tylenchomorpha</taxon>
        <taxon>Tylenchoidea</taxon>
        <taxon>Meloidogynidae</taxon>
        <taxon>Meloidogyninae</taxon>
        <taxon>Meloidogyne</taxon>
        <taxon>Meloidogyne incognita group</taxon>
    </lineage>
</organism>
<comment type="similarity">
    <text evidence="2">Belongs to the DOCK family.</text>
</comment>
<dbReference type="Gene3D" id="1.25.40.410">
    <property type="match status" value="1"/>
</dbReference>
<feature type="compositionally biased region" description="Polar residues" evidence="3">
    <location>
        <begin position="1"/>
        <end position="13"/>
    </location>
</feature>
<dbReference type="PROSITE" id="PS50003">
    <property type="entry name" value="PH_DOMAIN"/>
    <property type="match status" value="1"/>
</dbReference>
<feature type="region of interest" description="Disordered" evidence="3">
    <location>
        <begin position="1458"/>
        <end position="1477"/>
    </location>
</feature>
<dbReference type="Gene3D" id="2.60.40.150">
    <property type="entry name" value="C2 domain"/>
    <property type="match status" value="1"/>
</dbReference>
<dbReference type="InterPro" id="IPR043161">
    <property type="entry name" value="DOCK_C_lobe_A"/>
</dbReference>
<dbReference type="GO" id="GO:0007264">
    <property type="term" value="P:small GTPase-mediated signal transduction"/>
    <property type="evidence" value="ECO:0007669"/>
    <property type="project" value="InterPro"/>
</dbReference>
<dbReference type="Pfam" id="PF06920">
    <property type="entry name" value="DHR-2_Lobe_A"/>
    <property type="match status" value="1"/>
</dbReference>
<feature type="region of interest" description="Disordered" evidence="3">
    <location>
        <begin position="1486"/>
        <end position="1533"/>
    </location>
</feature>
<dbReference type="Gene3D" id="2.30.29.30">
    <property type="entry name" value="Pleckstrin-homology domain (PH domain)/Phosphotyrosine-binding domain (PTB)"/>
    <property type="match status" value="1"/>
</dbReference>
<evidence type="ECO:0000259" key="5">
    <source>
        <dbReference type="PROSITE" id="PS51650"/>
    </source>
</evidence>
<feature type="compositionally biased region" description="Low complexity" evidence="3">
    <location>
        <begin position="19"/>
        <end position="32"/>
    </location>
</feature>
<feature type="region of interest" description="Disordered" evidence="3">
    <location>
        <begin position="1"/>
        <end position="40"/>
    </location>
</feature>
<dbReference type="WBParaSite" id="Minc3s01853g26773">
    <property type="protein sequence ID" value="Minc3s01853g26773"/>
    <property type="gene ID" value="Minc3s01853g26773"/>
</dbReference>
<dbReference type="Proteomes" id="UP000887563">
    <property type="component" value="Unplaced"/>
</dbReference>
<reference evidence="8" key="1">
    <citation type="submission" date="2022-11" db="UniProtKB">
        <authorList>
            <consortium name="WormBaseParasite"/>
        </authorList>
    </citation>
    <scope>IDENTIFICATION</scope>
</reference>
<evidence type="ECO:0000259" key="6">
    <source>
        <dbReference type="PROSITE" id="PS51651"/>
    </source>
</evidence>
<dbReference type="PROSITE" id="PS51650">
    <property type="entry name" value="C2_DOCK"/>
    <property type="match status" value="1"/>
</dbReference>
<feature type="compositionally biased region" description="Low complexity" evidence="3">
    <location>
        <begin position="1491"/>
        <end position="1524"/>
    </location>
</feature>
<dbReference type="InterPro" id="IPR043162">
    <property type="entry name" value="DOCK_C_lobe_C"/>
</dbReference>
<keyword evidence="1" id="KW-0344">Guanine-nucleotide releasing factor</keyword>
<protein>
    <submittedName>
        <fullName evidence="8">Uncharacterized protein</fullName>
    </submittedName>
</protein>
<dbReference type="PANTHER" id="PTHR23317:SF26">
    <property type="entry name" value="ZIZIMIN, ISOFORM K"/>
    <property type="match status" value="1"/>
</dbReference>
<dbReference type="Gene3D" id="1.20.58.740">
    <property type="match status" value="1"/>
</dbReference>
<accession>A0A914MGM1</accession>
<feature type="region of interest" description="Disordered" evidence="3">
    <location>
        <begin position="2185"/>
        <end position="2217"/>
    </location>
</feature>